<dbReference type="Proteomes" id="UP001595698">
    <property type="component" value="Unassembled WGS sequence"/>
</dbReference>
<comment type="caution">
    <text evidence="9">The sequence shown here is derived from an EMBL/GenBank/DDBJ whole genome shotgun (WGS) entry which is preliminary data.</text>
</comment>
<evidence type="ECO:0000256" key="1">
    <source>
        <dbReference type="ARBA" id="ARBA00001971"/>
    </source>
</evidence>
<evidence type="ECO:0000256" key="8">
    <source>
        <dbReference type="SAM" id="MobiDB-lite"/>
    </source>
</evidence>
<keyword evidence="3" id="KW-0349">Heme</keyword>
<evidence type="ECO:0000256" key="4">
    <source>
        <dbReference type="ARBA" id="ARBA00022723"/>
    </source>
</evidence>
<dbReference type="InterPro" id="IPR001128">
    <property type="entry name" value="Cyt_P450"/>
</dbReference>
<feature type="region of interest" description="Disordered" evidence="8">
    <location>
        <begin position="1"/>
        <end position="51"/>
    </location>
</feature>
<dbReference type="PRINTS" id="PR00385">
    <property type="entry name" value="P450"/>
</dbReference>
<dbReference type="SUPFAM" id="SSF48264">
    <property type="entry name" value="Cytochrome P450"/>
    <property type="match status" value="1"/>
</dbReference>
<dbReference type="RefSeq" id="WP_386189034.1">
    <property type="nucleotide sequence ID" value="NZ_JBHSBC010000008.1"/>
</dbReference>
<evidence type="ECO:0000256" key="6">
    <source>
        <dbReference type="ARBA" id="ARBA00023004"/>
    </source>
</evidence>
<evidence type="ECO:0000256" key="7">
    <source>
        <dbReference type="ARBA" id="ARBA00023033"/>
    </source>
</evidence>
<keyword evidence="7" id="KW-0503">Monooxygenase</keyword>
<dbReference type="CDD" id="cd11031">
    <property type="entry name" value="Cyp158A-like"/>
    <property type="match status" value="1"/>
</dbReference>
<evidence type="ECO:0000313" key="9">
    <source>
        <dbReference type="EMBL" id="MFC3980093.1"/>
    </source>
</evidence>
<keyword evidence="5" id="KW-0560">Oxidoreductase</keyword>
<dbReference type="InterPro" id="IPR036396">
    <property type="entry name" value="Cyt_P450_sf"/>
</dbReference>
<dbReference type="Pfam" id="PF00067">
    <property type="entry name" value="p450"/>
    <property type="match status" value="1"/>
</dbReference>
<comment type="cofactor">
    <cofactor evidence="1">
        <name>heme</name>
        <dbReference type="ChEBI" id="CHEBI:30413"/>
    </cofactor>
</comment>
<keyword evidence="6" id="KW-0408">Iron</keyword>
<dbReference type="Gene3D" id="1.10.630.10">
    <property type="entry name" value="Cytochrome P450"/>
    <property type="match status" value="1"/>
</dbReference>
<keyword evidence="4" id="KW-0479">Metal-binding</keyword>
<evidence type="ECO:0000256" key="3">
    <source>
        <dbReference type="ARBA" id="ARBA00022617"/>
    </source>
</evidence>
<sequence>MKIALSIAPPYGEASDSGSAAEPRGCPPSMDEPVNDHTGPDDLPRLPFDRRDPLDVPAAYRALQADEPVARVRTATGDVAWLVSGYEEARQAFADRRLGRSAPDPDRAARISNSVILGGPIGDIETEKTQHERMRRLLTPAFSARRMAALAPHVQELVDGLLDRMAEGPRPADLRQVLSLPLPVLVICELLGVPYGDREHFRALAETMTDLTDRERSAAALTELGEYTRKIIGAKRENPAGDVFSDLATMDAPDEEIATLAAGLLFAGHETTVNRIDYGVLLLLANPGQRDALIADPSLVNTAVEEILRVAAPGNHGMPRYAHEDVTVGGVTIRRGEAVVISTTAANRDARVFADPDRFDVSRDTDDPHLAFGYAARYCIGASLARIELRAVFGTLFQRFPTLALAVPAEELVTRENSLTGGFEGIPVTW</sequence>
<name>A0ABV8EYE1_9ACTN</name>
<reference evidence="10" key="1">
    <citation type="journal article" date="2019" name="Int. J. Syst. Evol. Microbiol.">
        <title>The Global Catalogue of Microorganisms (GCM) 10K type strain sequencing project: providing services to taxonomists for standard genome sequencing and annotation.</title>
        <authorList>
            <consortium name="The Broad Institute Genomics Platform"/>
            <consortium name="The Broad Institute Genome Sequencing Center for Infectious Disease"/>
            <person name="Wu L."/>
            <person name="Ma J."/>
        </authorList>
    </citation>
    <scope>NUCLEOTIDE SEQUENCE [LARGE SCALE GENOMIC DNA]</scope>
    <source>
        <strain evidence="10">TBRC 7912</strain>
    </source>
</reference>
<dbReference type="PANTHER" id="PTHR46696">
    <property type="entry name" value="P450, PUTATIVE (EUROFUNG)-RELATED"/>
    <property type="match status" value="1"/>
</dbReference>
<dbReference type="EMBL" id="JBHSBC010000008">
    <property type="protein sequence ID" value="MFC3980093.1"/>
    <property type="molecule type" value="Genomic_DNA"/>
</dbReference>
<evidence type="ECO:0000256" key="5">
    <source>
        <dbReference type="ARBA" id="ARBA00023002"/>
    </source>
</evidence>
<dbReference type="PRINTS" id="PR00359">
    <property type="entry name" value="BP450"/>
</dbReference>
<proteinExistence type="inferred from homology"/>
<evidence type="ECO:0000256" key="2">
    <source>
        <dbReference type="ARBA" id="ARBA00010617"/>
    </source>
</evidence>
<dbReference type="PANTHER" id="PTHR46696:SF5">
    <property type="entry name" value="CYTOCHROME P450 BJ-1"/>
    <property type="match status" value="1"/>
</dbReference>
<comment type="similarity">
    <text evidence="2">Belongs to the cytochrome P450 family.</text>
</comment>
<dbReference type="InterPro" id="IPR002397">
    <property type="entry name" value="Cyt_P450_B"/>
</dbReference>
<keyword evidence="10" id="KW-1185">Reference proteome</keyword>
<organism evidence="9 10">
    <name type="scientific">Streptosporangium jomthongense</name>
    <dbReference type="NCBI Taxonomy" id="1193683"/>
    <lineage>
        <taxon>Bacteria</taxon>
        <taxon>Bacillati</taxon>
        <taxon>Actinomycetota</taxon>
        <taxon>Actinomycetes</taxon>
        <taxon>Streptosporangiales</taxon>
        <taxon>Streptosporangiaceae</taxon>
        <taxon>Streptosporangium</taxon>
    </lineage>
</organism>
<feature type="compositionally biased region" description="Basic and acidic residues" evidence="8">
    <location>
        <begin position="34"/>
        <end position="51"/>
    </location>
</feature>
<evidence type="ECO:0000313" key="10">
    <source>
        <dbReference type="Proteomes" id="UP001595698"/>
    </source>
</evidence>
<protein>
    <submittedName>
        <fullName evidence="9">Cytochrome P450</fullName>
    </submittedName>
</protein>
<accession>A0ABV8EYE1</accession>
<gene>
    <name evidence="9" type="ORF">ACFOYY_08180</name>
</gene>